<dbReference type="PANTHER" id="PTHR28199:SF1">
    <property type="entry name" value="PROCESSING OF GAS1 AND ALP PROTEIN 2"/>
    <property type="match status" value="1"/>
</dbReference>
<evidence type="ECO:0000256" key="1">
    <source>
        <dbReference type="SAM" id="MobiDB-lite"/>
    </source>
</evidence>
<evidence type="ECO:0000313" key="2">
    <source>
        <dbReference type="EMBL" id="KAK2628751.1"/>
    </source>
</evidence>
<protein>
    <submittedName>
        <fullName evidence="2">Uncharacterized protein</fullName>
    </submittedName>
</protein>
<gene>
    <name evidence="2" type="ORF">QTJ16_001854</name>
</gene>
<name>A0AAD9T3W5_9HELO</name>
<sequence>MSDPLSRFLAGALDFLQWLVSLPRQGYTNFMRNSVEMWDGMTPLKYIRLIAILGGYLFLRPYLQKWGERTQAKQHEKVLAGDEAVLGANELRDGGKGKRKGKGSGKSVKFQGAEEDEGGEDKGDWGNKARKRQRDVEKKIIEREEERLVDEGDIDIMEHLVDYEEGKDGW</sequence>
<dbReference type="GO" id="GO:0015031">
    <property type="term" value="P:protein transport"/>
    <property type="evidence" value="ECO:0007669"/>
    <property type="project" value="TreeGrafter"/>
</dbReference>
<dbReference type="EMBL" id="JAUBYV010000002">
    <property type="protein sequence ID" value="KAK2628751.1"/>
    <property type="molecule type" value="Genomic_DNA"/>
</dbReference>
<comment type="caution">
    <text evidence="2">The sequence shown here is derived from an EMBL/GenBank/DDBJ whole genome shotgun (WGS) entry which is preliminary data.</text>
</comment>
<dbReference type="PANTHER" id="PTHR28199">
    <property type="entry name" value="PROCESSING OF GAS1 AND ALP PROTEIN 2"/>
    <property type="match status" value="1"/>
</dbReference>
<evidence type="ECO:0000313" key="3">
    <source>
        <dbReference type="Proteomes" id="UP001285354"/>
    </source>
</evidence>
<keyword evidence="3" id="KW-1185">Reference proteome</keyword>
<dbReference type="Pfam" id="PF07543">
    <property type="entry name" value="PGA2"/>
    <property type="match status" value="1"/>
</dbReference>
<accession>A0AAD9T3W5</accession>
<proteinExistence type="predicted"/>
<dbReference type="AlphaFoldDB" id="A0AAD9T3W5"/>
<feature type="region of interest" description="Disordered" evidence="1">
    <location>
        <begin position="90"/>
        <end position="136"/>
    </location>
</feature>
<organism evidence="2 3">
    <name type="scientific">Diplocarpon rosae</name>
    <dbReference type="NCBI Taxonomy" id="946125"/>
    <lineage>
        <taxon>Eukaryota</taxon>
        <taxon>Fungi</taxon>
        <taxon>Dikarya</taxon>
        <taxon>Ascomycota</taxon>
        <taxon>Pezizomycotina</taxon>
        <taxon>Leotiomycetes</taxon>
        <taxon>Helotiales</taxon>
        <taxon>Drepanopezizaceae</taxon>
        <taxon>Diplocarpon</taxon>
    </lineage>
</organism>
<dbReference type="InterPro" id="IPR011431">
    <property type="entry name" value="Trafficking_Pga2"/>
</dbReference>
<reference evidence="2" key="1">
    <citation type="submission" date="2023-06" db="EMBL/GenBank/DDBJ databases">
        <title>Draft genome of Marssonina rosae.</title>
        <authorList>
            <person name="Cheng Q."/>
        </authorList>
    </citation>
    <scope>NUCLEOTIDE SEQUENCE</scope>
    <source>
        <strain evidence="2">R4</strain>
    </source>
</reference>
<dbReference type="Proteomes" id="UP001285354">
    <property type="component" value="Unassembled WGS sequence"/>
</dbReference>